<reference evidence="3" key="1">
    <citation type="submission" date="2022-10" db="EMBL/GenBank/DDBJ databases">
        <authorList>
            <person name="Chen Y."/>
            <person name="Dougan E. K."/>
            <person name="Chan C."/>
            <person name="Rhodes N."/>
            <person name="Thang M."/>
        </authorList>
    </citation>
    <scope>NUCLEOTIDE SEQUENCE</scope>
</reference>
<feature type="region of interest" description="Disordered" evidence="2">
    <location>
        <begin position="1270"/>
        <end position="1310"/>
    </location>
</feature>
<feature type="region of interest" description="Disordered" evidence="2">
    <location>
        <begin position="924"/>
        <end position="946"/>
    </location>
</feature>
<keyword evidence="1" id="KW-0175">Coiled coil</keyword>
<feature type="region of interest" description="Disordered" evidence="2">
    <location>
        <begin position="806"/>
        <end position="825"/>
    </location>
</feature>
<name>A0A9P1FFV0_9DINO</name>
<feature type="region of interest" description="Disordered" evidence="2">
    <location>
        <begin position="1177"/>
        <end position="1213"/>
    </location>
</feature>
<proteinExistence type="predicted"/>
<dbReference type="EMBL" id="CAMXCT030000057">
    <property type="protein sequence ID" value="CAL4760472.1"/>
    <property type="molecule type" value="Genomic_DNA"/>
</dbReference>
<feature type="region of interest" description="Disordered" evidence="2">
    <location>
        <begin position="400"/>
        <end position="505"/>
    </location>
</feature>
<feature type="compositionally biased region" description="Pro residues" evidence="2">
    <location>
        <begin position="481"/>
        <end position="503"/>
    </location>
</feature>
<dbReference type="EMBL" id="CAMXCT020000057">
    <property type="protein sequence ID" value="CAL1126535.1"/>
    <property type="molecule type" value="Genomic_DNA"/>
</dbReference>
<accession>A0A9P1FFV0</accession>
<dbReference type="Proteomes" id="UP001152797">
    <property type="component" value="Unassembled WGS sequence"/>
</dbReference>
<feature type="compositionally biased region" description="Basic and acidic residues" evidence="2">
    <location>
        <begin position="315"/>
        <end position="331"/>
    </location>
</feature>
<sequence length="1437" mass="159174">MPPCFQVASLALLCYTHSEPASRGSHDAGARAKQALHHGRPHATASSPSSVNIGSVKRWALSDFWWCMHSGTCLKPCKWSALLGVARYPDGRGQRSLRFVFFTASCSHLAASLSLQKPGTSVSLLWAIQSEASSKVSPIITALIEPDAVGLAVEKLGMRPSQGMLEQAVYQFLSLCLPRSVEVCSVPDIDVPSTEKFAKVEEERALKASLMKELQELEVLLEKRLRAAELKRMVTHTMHEEKVCEHEPSVPPMCEPAVVCEKHVTLTAAPSSHQVCIMHVERFELHRDPDELDTLPMTLPLDIDCIEGDAANSGESHDPGLHAELSDEPPMEHEVPDVAADLLNAEHTTEPGLLLCKTAGMMKPRKMLDVRPTESLSAQFGVWSRTHPLAKPWRPLQLSPQARPVKAPAASSAQSSSEPKRPEPKPMPTKPAQQCSKAPAEPPGHSQPKPTQKMHQHVVEEPLPPPPGPPPQDQVFRPQKRTPPPPPPKPPVMPKPWWPPIPPKALTREMMNAKPAEPASPPKEGSEVLGATGKAAAVATAMGTPATRGKATAEATAMPAVPPAKAFAKNADAVGEKACHLFALGNELVSMWVTLIWYWVKKTDIQEKLAKVARMQAAVEEAEKSSTATSSPPSAVAVPGQFFSASATGAHLEAEASRQEEEVLAEKARVDEFEQLQHFQSAELESHGAKIEARHREMLVEHEKIMKAQEDIRVRTEKLDEERKAMNAERQKQREAAEATRLEAEKKANEAKKVQEERLAAEAARLEEEKKAKEAAQVQAAEKAAAEAARLEEEKKVEAARAQAAEERARLEAEKKAKEAAQVEAAEKAAAEAARLEEAKKDAERAAEASRVEAEKERLAELEREEMAKLRLQREQEKAAFRLELEKARDQKMKDDASVQNIMDALKVSRTEAEFLLKSQEDFRNQSPKVTSTAAEKSGGSNANLLKPAVPASAADMEELRRIDEANAKREQEMKDLDAQMAFFQEKLRVAREQAAELEKRKDALMNQETIPSPPPTVPAVAETPATQLDSQDNSEALQSHALVEPAKKSNRMDADDWKIRRYAQNAKRSSKDVQEMYETESGRADLKKMFLESGGNFDLVELNVKKWVESKKTSTDLESRVTKRQLREKYFWDEEMIENTFKWARENNKLFKHPISGGEFVDIDVEHLKKNVNETGSRLSQSATAHYEDSTGSLLDRPEHSAPTMADSKPGETQTVMPVLYDGIDKPLNVLAAENMDDKELLLKTFISVSKADCEMNLYLVRARSWKPPETEEAKAAKAAERAEKAKRKKEKKHAKEEPADVKSEEESDVTEQDAWKAMLRDYWGKFRVVKGHHNVFQDHLHELDCCVPVMVHGDEGRGKLRRAVSVTSLQPALVTAEDGKKHRLFIVLVGVKGDWVYLRVVQHEADGCLGHGKAMDFSSETACAYLAHPTGGWAM</sequence>
<dbReference type="EMBL" id="CAMXCT010000057">
    <property type="protein sequence ID" value="CAI3973160.1"/>
    <property type="molecule type" value="Genomic_DNA"/>
</dbReference>
<feature type="coiled-coil region" evidence="1">
    <location>
        <begin position="960"/>
        <end position="1008"/>
    </location>
</feature>
<feature type="compositionally biased region" description="Polar residues" evidence="2">
    <location>
        <begin position="925"/>
        <end position="944"/>
    </location>
</feature>
<gene>
    <name evidence="3" type="ORF">C1SCF055_LOCUS1683</name>
</gene>
<reference evidence="4 5" key="2">
    <citation type="submission" date="2024-05" db="EMBL/GenBank/DDBJ databases">
        <authorList>
            <person name="Chen Y."/>
            <person name="Shah S."/>
            <person name="Dougan E. K."/>
            <person name="Thang M."/>
            <person name="Chan C."/>
        </authorList>
    </citation>
    <scope>NUCLEOTIDE SEQUENCE [LARGE SCALE GENOMIC DNA]</scope>
</reference>
<evidence type="ECO:0000256" key="2">
    <source>
        <dbReference type="SAM" id="MobiDB-lite"/>
    </source>
</evidence>
<feature type="compositionally biased region" description="Basic and acidic residues" evidence="2">
    <location>
        <begin position="1295"/>
        <end position="1306"/>
    </location>
</feature>
<feature type="region of interest" description="Disordered" evidence="2">
    <location>
        <begin position="308"/>
        <end position="331"/>
    </location>
</feature>
<feature type="coiled-coil region" evidence="1">
    <location>
        <begin position="200"/>
        <end position="231"/>
    </location>
</feature>
<feature type="region of interest" description="Disordered" evidence="2">
    <location>
        <begin position="833"/>
        <end position="858"/>
    </location>
</feature>
<feature type="region of interest" description="Disordered" evidence="2">
    <location>
        <begin position="724"/>
        <end position="754"/>
    </location>
</feature>
<keyword evidence="5" id="KW-1185">Reference proteome</keyword>
<evidence type="ECO:0000256" key="1">
    <source>
        <dbReference type="SAM" id="Coils"/>
    </source>
</evidence>
<feature type="region of interest" description="Disordered" evidence="2">
    <location>
        <begin position="25"/>
        <end position="50"/>
    </location>
</feature>
<evidence type="ECO:0000313" key="5">
    <source>
        <dbReference type="Proteomes" id="UP001152797"/>
    </source>
</evidence>
<comment type="caution">
    <text evidence="3">The sequence shown here is derived from an EMBL/GenBank/DDBJ whole genome shotgun (WGS) entry which is preliminary data.</text>
</comment>
<feature type="compositionally biased region" description="Pro residues" evidence="2">
    <location>
        <begin position="462"/>
        <end position="472"/>
    </location>
</feature>
<evidence type="ECO:0000313" key="3">
    <source>
        <dbReference type="EMBL" id="CAI3973160.1"/>
    </source>
</evidence>
<protein>
    <submittedName>
        <fullName evidence="3">Uncharacterized protein</fullName>
    </submittedName>
</protein>
<feature type="compositionally biased region" description="Low complexity" evidence="2">
    <location>
        <begin position="407"/>
        <end position="417"/>
    </location>
</feature>
<evidence type="ECO:0000313" key="4">
    <source>
        <dbReference type="EMBL" id="CAL4760472.1"/>
    </source>
</evidence>
<feature type="compositionally biased region" description="Basic and acidic residues" evidence="2">
    <location>
        <begin position="1270"/>
        <end position="1285"/>
    </location>
</feature>
<organism evidence="3">
    <name type="scientific">Cladocopium goreaui</name>
    <dbReference type="NCBI Taxonomy" id="2562237"/>
    <lineage>
        <taxon>Eukaryota</taxon>
        <taxon>Sar</taxon>
        <taxon>Alveolata</taxon>
        <taxon>Dinophyceae</taxon>
        <taxon>Suessiales</taxon>
        <taxon>Symbiodiniaceae</taxon>
        <taxon>Cladocopium</taxon>
    </lineage>
</organism>